<dbReference type="AlphaFoldDB" id="A0A7G9GB74"/>
<feature type="domain" description="Peptidoglycan binding-like" evidence="1">
    <location>
        <begin position="273"/>
        <end position="326"/>
    </location>
</feature>
<dbReference type="InterPro" id="IPR036366">
    <property type="entry name" value="PGBDSf"/>
</dbReference>
<evidence type="ECO:0000259" key="1">
    <source>
        <dbReference type="Pfam" id="PF01471"/>
    </source>
</evidence>
<sequence length="331" mass="36147">MSCENYKQYDNRWASKRYAGDTMAGSGCGPTAVANIVQQMPTEVAKYIESKGGTVSGHGTIWSYIDVALDHFGYNGRQLNGTSLYGVQGSAAETTWKNAMWAGNHYGILLMGPGVFTKGGHYITITEYDGNRCYVHDPASAARDGWHPWSDFEGRVKVFYLADRADRKDSAGSGAEETSVNTYSFGLEQIDLGSVGIYVLLAQEILLPRGFYKGTLDRSFGPLMEAAVRAYQKSRGFLAVDGSLGAATWADLLALPKRNGLYVLKQVKTGDQGVEVLLLQEILKARGYYKGGLDWSFGPQTEKAARKYQADRGLKVDGVAGPETWKDLIAL</sequence>
<dbReference type="EMBL" id="CP060635">
    <property type="protein sequence ID" value="QNM08056.1"/>
    <property type="molecule type" value="Genomic_DNA"/>
</dbReference>
<name>A0A7G9GB74_9FIRM</name>
<protein>
    <submittedName>
        <fullName evidence="2">Peptidoglycan-binding protein</fullName>
    </submittedName>
</protein>
<organism evidence="2 3">
    <name type="scientific">Wansuia hejianensis</name>
    <dbReference type="NCBI Taxonomy" id="2763667"/>
    <lineage>
        <taxon>Bacteria</taxon>
        <taxon>Bacillati</taxon>
        <taxon>Bacillota</taxon>
        <taxon>Clostridia</taxon>
        <taxon>Lachnospirales</taxon>
        <taxon>Lachnospiraceae</taxon>
        <taxon>Wansuia</taxon>
    </lineage>
</organism>
<evidence type="ECO:0000313" key="3">
    <source>
        <dbReference type="Proteomes" id="UP000515860"/>
    </source>
</evidence>
<accession>A0A7G9GB74</accession>
<dbReference type="RefSeq" id="WP_118647171.1">
    <property type="nucleotide sequence ID" value="NZ_CP060635.1"/>
</dbReference>
<dbReference type="Proteomes" id="UP000515860">
    <property type="component" value="Chromosome"/>
</dbReference>
<dbReference type="KEGG" id="whj:H9Q79_14350"/>
<keyword evidence="3" id="KW-1185">Reference proteome</keyword>
<dbReference type="SUPFAM" id="SSF47090">
    <property type="entry name" value="PGBD-like"/>
    <property type="match status" value="2"/>
</dbReference>
<dbReference type="InterPro" id="IPR002477">
    <property type="entry name" value="Peptidoglycan-bd-like"/>
</dbReference>
<evidence type="ECO:0000313" key="2">
    <source>
        <dbReference type="EMBL" id="QNM08056.1"/>
    </source>
</evidence>
<proteinExistence type="predicted"/>
<reference evidence="2 3" key="1">
    <citation type="submission" date="2020-08" db="EMBL/GenBank/DDBJ databases">
        <authorList>
            <person name="Liu C."/>
            <person name="Sun Q."/>
        </authorList>
    </citation>
    <scope>NUCLEOTIDE SEQUENCE [LARGE SCALE GENOMIC DNA]</scope>
    <source>
        <strain evidence="2 3">NSJ-29</strain>
    </source>
</reference>
<dbReference type="InterPro" id="IPR036365">
    <property type="entry name" value="PGBD-like_sf"/>
</dbReference>
<dbReference type="Gene3D" id="1.10.101.10">
    <property type="entry name" value="PGBD-like superfamily/PGBD"/>
    <property type="match status" value="2"/>
</dbReference>
<dbReference type="Pfam" id="PF01471">
    <property type="entry name" value="PG_binding_1"/>
    <property type="match status" value="2"/>
</dbReference>
<dbReference type="Gene3D" id="3.90.70.10">
    <property type="entry name" value="Cysteine proteinases"/>
    <property type="match status" value="1"/>
</dbReference>
<feature type="domain" description="Peptidoglycan binding-like" evidence="1">
    <location>
        <begin position="199"/>
        <end position="250"/>
    </location>
</feature>
<gene>
    <name evidence="2" type="ORF">H9Q79_14350</name>
</gene>